<evidence type="ECO:0000256" key="14">
    <source>
        <dbReference type="HAMAP-Rule" id="MF_00530"/>
    </source>
</evidence>
<keyword evidence="10 14" id="KW-0139">CF(1)</keyword>
<dbReference type="GO" id="GO:0046933">
    <property type="term" value="F:proton-transporting ATP synthase activity, rotational mechanism"/>
    <property type="evidence" value="ECO:0007669"/>
    <property type="project" value="UniProtKB-UniRule"/>
</dbReference>
<dbReference type="HAMAP" id="MF_00530">
    <property type="entry name" value="ATP_synth_epsil_bac"/>
    <property type="match status" value="1"/>
</dbReference>
<evidence type="ECO:0000256" key="7">
    <source>
        <dbReference type="ARBA" id="ARBA00022781"/>
    </source>
</evidence>
<keyword evidence="11 14" id="KW-0066">ATP synthesis</keyword>
<dbReference type="AlphaFoldDB" id="A0A3A3GJH7"/>
<comment type="similarity">
    <text evidence="3 14 15">Belongs to the ATPase epsilon chain family.</text>
</comment>
<evidence type="ECO:0000256" key="1">
    <source>
        <dbReference type="ARBA" id="ARBA00003543"/>
    </source>
</evidence>
<evidence type="ECO:0000256" key="3">
    <source>
        <dbReference type="ARBA" id="ARBA00005712"/>
    </source>
</evidence>
<comment type="subunit">
    <text evidence="14 15">F-type ATPases have 2 components, CF(1) - the catalytic core - and CF(0) - the membrane proton channel. CF(1) has five subunits: alpha(3), beta(3), gamma(1), delta(1), epsilon(1). CF(0) has three main subunits: a, b and c.</text>
</comment>
<evidence type="ECO:0000256" key="4">
    <source>
        <dbReference type="ARBA" id="ARBA00014480"/>
    </source>
</evidence>
<dbReference type="SUPFAM" id="SSF51344">
    <property type="entry name" value="Epsilon subunit of F1F0-ATP synthase N-terminal domain"/>
    <property type="match status" value="1"/>
</dbReference>
<evidence type="ECO:0000256" key="5">
    <source>
        <dbReference type="ARBA" id="ARBA00022448"/>
    </source>
</evidence>
<comment type="caution">
    <text evidence="18">The sequence shown here is derived from an EMBL/GenBank/DDBJ whole genome shotgun (WGS) entry which is preliminary data.</text>
</comment>
<name>A0A3A3GJH7_PANTH</name>
<dbReference type="PANTHER" id="PTHR13822">
    <property type="entry name" value="ATP SYNTHASE DELTA/EPSILON CHAIN"/>
    <property type="match status" value="1"/>
</dbReference>
<feature type="domain" description="ATP synthase F1 complex delta/epsilon subunit N-terminal" evidence="17">
    <location>
        <begin position="6"/>
        <end position="82"/>
    </location>
</feature>
<protein>
    <recommendedName>
        <fullName evidence="4 14">ATP synthase epsilon chain</fullName>
    </recommendedName>
    <alternativeName>
        <fullName evidence="13 14">ATP synthase F1 sector epsilon subunit</fullName>
    </alternativeName>
    <alternativeName>
        <fullName evidence="12 14">F-ATPase epsilon subunit</fullName>
    </alternativeName>
</protein>
<evidence type="ECO:0000313" key="18">
    <source>
        <dbReference type="EMBL" id="RJG24888.1"/>
    </source>
</evidence>
<keyword evidence="7 14" id="KW-0375">Hydrogen ion transport</keyword>
<keyword evidence="6 14" id="KW-1003">Cell membrane</keyword>
<evidence type="ECO:0000313" key="19">
    <source>
        <dbReference type="Proteomes" id="UP000266177"/>
    </source>
</evidence>
<evidence type="ECO:0000256" key="15">
    <source>
        <dbReference type="RuleBase" id="RU003656"/>
    </source>
</evidence>
<dbReference type="GO" id="GO:0005524">
    <property type="term" value="F:ATP binding"/>
    <property type="evidence" value="ECO:0007669"/>
    <property type="project" value="UniProtKB-UniRule"/>
</dbReference>
<evidence type="ECO:0000256" key="11">
    <source>
        <dbReference type="ARBA" id="ARBA00023310"/>
    </source>
</evidence>
<organism evidence="18 19">
    <name type="scientific">Paenibacillus thiaminolyticus</name>
    <name type="common">Bacillus thiaminolyticus</name>
    <dbReference type="NCBI Taxonomy" id="49283"/>
    <lineage>
        <taxon>Bacteria</taxon>
        <taxon>Bacillati</taxon>
        <taxon>Bacillota</taxon>
        <taxon>Bacilli</taxon>
        <taxon>Bacillales</taxon>
        <taxon>Paenibacillaceae</taxon>
        <taxon>Paenibacillus</taxon>
    </lineage>
</organism>
<evidence type="ECO:0000259" key="16">
    <source>
        <dbReference type="Pfam" id="PF00401"/>
    </source>
</evidence>
<evidence type="ECO:0000256" key="2">
    <source>
        <dbReference type="ARBA" id="ARBA00004202"/>
    </source>
</evidence>
<dbReference type="InterPro" id="IPR036794">
    <property type="entry name" value="ATP_F1_dsu/esu_C_sf"/>
</dbReference>
<dbReference type="InterPro" id="IPR020546">
    <property type="entry name" value="ATP_synth_F1_dsu/esu_N"/>
</dbReference>
<dbReference type="GO" id="GO:0005886">
    <property type="term" value="C:plasma membrane"/>
    <property type="evidence" value="ECO:0007669"/>
    <property type="project" value="UniProtKB-SubCell"/>
</dbReference>
<dbReference type="PANTHER" id="PTHR13822:SF10">
    <property type="entry name" value="ATP SYNTHASE EPSILON CHAIN, CHLOROPLASTIC"/>
    <property type="match status" value="1"/>
</dbReference>
<reference evidence="18 19" key="1">
    <citation type="submission" date="2018-09" db="EMBL/GenBank/DDBJ databases">
        <title>Paenibacillus SK2017-BO5.</title>
        <authorList>
            <person name="Piskunova J.V."/>
            <person name="Dubiley S.A."/>
            <person name="Severinov K.V."/>
        </authorList>
    </citation>
    <scope>NUCLEOTIDE SEQUENCE [LARGE SCALE GENOMIC DNA]</scope>
    <source>
        <strain evidence="18 19">BO5</strain>
    </source>
</reference>
<dbReference type="FunFam" id="2.60.15.10:FF:000001">
    <property type="entry name" value="ATP synthase epsilon chain"/>
    <property type="match status" value="1"/>
</dbReference>
<evidence type="ECO:0000256" key="12">
    <source>
        <dbReference type="ARBA" id="ARBA00030215"/>
    </source>
</evidence>
<evidence type="ECO:0000256" key="6">
    <source>
        <dbReference type="ARBA" id="ARBA00022475"/>
    </source>
</evidence>
<keyword evidence="5 14" id="KW-0813">Transport</keyword>
<dbReference type="SUPFAM" id="SSF46604">
    <property type="entry name" value="Epsilon subunit of F1F0-ATP synthase C-terminal domain"/>
    <property type="match status" value="1"/>
</dbReference>
<dbReference type="InterPro" id="IPR036771">
    <property type="entry name" value="ATPsynth_dsu/esu_N"/>
</dbReference>
<gene>
    <name evidence="14" type="primary">atpC</name>
    <name evidence="18" type="ORF">DQX05_08570</name>
</gene>
<evidence type="ECO:0000256" key="10">
    <source>
        <dbReference type="ARBA" id="ARBA00023196"/>
    </source>
</evidence>
<sequence length="140" mass="15706">MSTFLLEIVTPEHKVFEDQVNMITVKGVEGELGILAGHIPMVTPLQVGPMKIKTGSKDLWLAVHGGFVEVRRDKVVVLAESAELPEEIDIERAKAAKARAEQRLAMARRSKQDHVDFRRAELSLQRAVTRIQVSQRNVSR</sequence>
<keyword evidence="8 14" id="KW-0406">Ion transport</keyword>
<dbReference type="Gene3D" id="1.20.5.440">
    <property type="entry name" value="ATP synthase delta/epsilon subunit, C-terminal domain"/>
    <property type="match status" value="1"/>
</dbReference>
<proteinExistence type="inferred from homology"/>
<evidence type="ECO:0000256" key="9">
    <source>
        <dbReference type="ARBA" id="ARBA00023136"/>
    </source>
</evidence>
<comment type="subcellular location">
    <subcellularLocation>
        <location evidence="2 14">Cell membrane</location>
        <topology evidence="2 14">Peripheral membrane protein</topology>
    </subcellularLocation>
</comment>
<dbReference type="Pfam" id="PF00401">
    <property type="entry name" value="ATP-synt_DE"/>
    <property type="match status" value="1"/>
</dbReference>
<dbReference type="OrthoDB" id="9804110at2"/>
<dbReference type="Pfam" id="PF02823">
    <property type="entry name" value="ATP-synt_DE_N"/>
    <property type="match status" value="1"/>
</dbReference>
<dbReference type="EMBL" id="QYZD01000005">
    <property type="protein sequence ID" value="RJG24888.1"/>
    <property type="molecule type" value="Genomic_DNA"/>
</dbReference>
<dbReference type="InterPro" id="IPR001469">
    <property type="entry name" value="ATP_synth_F1_dsu/esu"/>
</dbReference>
<dbReference type="Gene3D" id="2.60.15.10">
    <property type="entry name" value="F0F1 ATP synthase delta/epsilon subunit, N-terminal"/>
    <property type="match status" value="1"/>
</dbReference>
<dbReference type="Proteomes" id="UP000266177">
    <property type="component" value="Unassembled WGS sequence"/>
</dbReference>
<comment type="function">
    <text evidence="1 14">Produces ATP from ADP in the presence of a proton gradient across the membrane.</text>
</comment>
<dbReference type="RefSeq" id="WP_119792666.1">
    <property type="nucleotide sequence ID" value="NZ_QYZD01000005.1"/>
</dbReference>
<dbReference type="CDD" id="cd12152">
    <property type="entry name" value="F1-ATPase_delta"/>
    <property type="match status" value="1"/>
</dbReference>
<evidence type="ECO:0000259" key="17">
    <source>
        <dbReference type="Pfam" id="PF02823"/>
    </source>
</evidence>
<dbReference type="GO" id="GO:0045259">
    <property type="term" value="C:proton-transporting ATP synthase complex"/>
    <property type="evidence" value="ECO:0007669"/>
    <property type="project" value="UniProtKB-KW"/>
</dbReference>
<dbReference type="NCBIfam" id="TIGR01216">
    <property type="entry name" value="ATP_synt_epsi"/>
    <property type="match status" value="1"/>
</dbReference>
<dbReference type="NCBIfam" id="NF009980">
    <property type="entry name" value="PRK13446.1"/>
    <property type="match status" value="1"/>
</dbReference>
<dbReference type="NCBIfam" id="NF001846">
    <property type="entry name" value="PRK00571.1-3"/>
    <property type="match status" value="1"/>
</dbReference>
<dbReference type="InterPro" id="IPR020547">
    <property type="entry name" value="ATP_synth_F1_esu_C"/>
</dbReference>
<evidence type="ECO:0000256" key="8">
    <source>
        <dbReference type="ARBA" id="ARBA00023065"/>
    </source>
</evidence>
<feature type="domain" description="ATP synthase epsilon subunit C-terminal" evidence="16">
    <location>
        <begin position="86"/>
        <end position="135"/>
    </location>
</feature>
<keyword evidence="18" id="KW-0378">Hydrolase</keyword>
<keyword evidence="9 14" id="KW-0472">Membrane</keyword>
<evidence type="ECO:0000256" key="13">
    <source>
        <dbReference type="ARBA" id="ARBA00031795"/>
    </source>
</evidence>
<dbReference type="FunFam" id="1.20.5.440:FF:000001">
    <property type="entry name" value="ATP synthase epsilon chain"/>
    <property type="match status" value="1"/>
</dbReference>
<accession>A0A3A3GJH7</accession>
<dbReference type="GO" id="GO:0016787">
    <property type="term" value="F:hydrolase activity"/>
    <property type="evidence" value="ECO:0007669"/>
    <property type="project" value="UniProtKB-KW"/>
</dbReference>